<dbReference type="PANTHER" id="PTHR43328">
    <property type="entry name" value="ACETYLTRANSFERASE-RELATED"/>
    <property type="match status" value="1"/>
</dbReference>
<dbReference type="AlphaFoldDB" id="A0A2V3U4N7"/>
<comment type="caution">
    <text evidence="2">The sequence shown here is derived from an EMBL/GenBank/DDBJ whole genome shotgun (WGS) entry which is preliminary data.</text>
</comment>
<dbReference type="GO" id="GO:0016747">
    <property type="term" value="F:acyltransferase activity, transferring groups other than amino-acyl groups"/>
    <property type="evidence" value="ECO:0007669"/>
    <property type="project" value="InterPro"/>
</dbReference>
<dbReference type="SUPFAM" id="SSF55729">
    <property type="entry name" value="Acyl-CoA N-acyltransferases (Nat)"/>
    <property type="match status" value="1"/>
</dbReference>
<dbReference type="Pfam" id="PF00583">
    <property type="entry name" value="Acetyltransf_1"/>
    <property type="match status" value="1"/>
</dbReference>
<protein>
    <submittedName>
        <fullName evidence="2">Putative acetyltransferase</fullName>
    </submittedName>
</protein>
<keyword evidence="2" id="KW-0808">Transferase</keyword>
<dbReference type="OrthoDB" id="336415at2"/>
<dbReference type="RefSeq" id="WP_110375234.1">
    <property type="nucleotide sequence ID" value="NZ_JAHBRY010000001.1"/>
</dbReference>
<dbReference type="PROSITE" id="PS51186">
    <property type="entry name" value="GNAT"/>
    <property type="match status" value="1"/>
</dbReference>
<organism evidence="2 3">
    <name type="scientific">Chelatococcus asaccharovorans</name>
    <dbReference type="NCBI Taxonomy" id="28210"/>
    <lineage>
        <taxon>Bacteria</taxon>
        <taxon>Pseudomonadati</taxon>
        <taxon>Pseudomonadota</taxon>
        <taxon>Alphaproteobacteria</taxon>
        <taxon>Hyphomicrobiales</taxon>
        <taxon>Chelatococcaceae</taxon>
        <taxon>Chelatococcus</taxon>
    </lineage>
</organism>
<name>A0A2V3U4N7_9HYPH</name>
<proteinExistence type="predicted"/>
<dbReference type="InterPro" id="IPR000182">
    <property type="entry name" value="GNAT_dom"/>
</dbReference>
<evidence type="ECO:0000313" key="2">
    <source>
        <dbReference type="EMBL" id="PXW57900.1"/>
    </source>
</evidence>
<dbReference type="EMBL" id="QJJK01000006">
    <property type="protein sequence ID" value="PXW57900.1"/>
    <property type="molecule type" value="Genomic_DNA"/>
</dbReference>
<dbReference type="Gene3D" id="3.40.630.30">
    <property type="match status" value="1"/>
</dbReference>
<dbReference type="Proteomes" id="UP000248021">
    <property type="component" value="Unassembled WGS sequence"/>
</dbReference>
<dbReference type="InterPro" id="IPR016181">
    <property type="entry name" value="Acyl_CoA_acyltransferase"/>
</dbReference>
<feature type="domain" description="N-acetyltransferase" evidence="1">
    <location>
        <begin position="4"/>
        <end position="160"/>
    </location>
</feature>
<evidence type="ECO:0000313" key="3">
    <source>
        <dbReference type="Proteomes" id="UP000248021"/>
    </source>
</evidence>
<dbReference type="CDD" id="cd04301">
    <property type="entry name" value="NAT_SF"/>
    <property type="match status" value="1"/>
</dbReference>
<evidence type="ECO:0000259" key="1">
    <source>
        <dbReference type="PROSITE" id="PS51186"/>
    </source>
</evidence>
<gene>
    <name evidence="2" type="ORF">C7450_10672</name>
</gene>
<dbReference type="PANTHER" id="PTHR43328:SF1">
    <property type="entry name" value="N-ACETYLTRANSFERASE DOMAIN-CONTAINING PROTEIN"/>
    <property type="match status" value="1"/>
</dbReference>
<keyword evidence="3" id="KW-1185">Reference proteome</keyword>
<reference evidence="2 3" key="1">
    <citation type="submission" date="2018-05" db="EMBL/GenBank/DDBJ databases">
        <title>Genomic Encyclopedia of Type Strains, Phase IV (KMG-IV): sequencing the most valuable type-strain genomes for metagenomic binning, comparative biology and taxonomic classification.</title>
        <authorList>
            <person name="Goeker M."/>
        </authorList>
    </citation>
    <scope>NUCLEOTIDE SEQUENCE [LARGE SCALE GENOMIC DNA]</scope>
    <source>
        <strain evidence="2 3">DSM 6462</strain>
    </source>
</reference>
<sequence>MSDIVIRRPVESDFPAIGEIYADPAVVLQTSQLPFGTANFWGTFYRQRDPNSVELVAEVDGRTVGHLGILTNSSPRRKHVASFGISVHSDYHGKGVGKALVAAMLELTDNWLNIVRLELTVFTDNPSAIALYERFGFEREGVARAASLKLGSYADLLTMARVRLE</sequence>
<accession>A0A2V3U4N7</accession>